<feature type="transmembrane region" description="Helical" evidence="1">
    <location>
        <begin position="6"/>
        <end position="26"/>
    </location>
</feature>
<gene>
    <name evidence="2" type="ORF">F902_04197</name>
</gene>
<keyword evidence="3" id="KW-1185">Reference proteome</keyword>
<comment type="caution">
    <text evidence="2">The sequence shown here is derived from an EMBL/GenBank/DDBJ whole genome shotgun (WGS) entry which is preliminary data.</text>
</comment>
<name>N9R4D7_9GAMM</name>
<reference evidence="2 3" key="1">
    <citation type="submission" date="2013-02" db="EMBL/GenBank/DDBJ databases">
        <title>The Genome Sequence of Acinetobacter sp. CIP 70.18.</title>
        <authorList>
            <consortium name="The Broad Institute Genome Sequencing Platform"/>
            <consortium name="The Broad Institute Genome Sequencing Center for Infectious Disease"/>
            <person name="Cerqueira G."/>
            <person name="Feldgarden M."/>
            <person name="Courvalin P."/>
            <person name="Perichon B."/>
            <person name="Grillot-Courvalin C."/>
            <person name="Clermont D."/>
            <person name="Rocha E."/>
            <person name="Yoon E.-J."/>
            <person name="Nemec A."/>
            <person name="Walker B."/>
            <person name="Young S.K."/>
            <person name="Zeng Q."/>
            <person name="Gargeya S."/>
            <person name="Fitzgerald M."/>
            <person name="Haas B."/>
            <person name="Abouelleil A."/>
            <person name="Alvarado L."/>
            <person name="Arachchi H.M."/>
            <person name="Berlin A.M."/>
            <person name="Chapman S.B."/>
            <person name="Dewar J."/>
            <person name="Goldberg J."/>
            <person name="Griggs A."/>
            <person name="Gujja S."/>
            <person name="Hansen M."/>
            <person name="Howarth C."/>
            <person name="Imamovic A."/>
            <person name="Larimer J."/>
            <person name="McCowan C."/>
            <person name="Murphy C."/>
            <person name="Neiman D."/>
            <person name="Pearson M."/>
            <person name="Priest M."/>
            <person name="Roberts A."/>
            <person name="Saif S."/>
            <person name="Shea T."/>
            <person name="Sisk P."/>
            <person name="Sykes S."/>
            <person name="Wortman J."/>
            <person name="Nusbaum C."/>
            <person name="Birren B."/>
        </authorList>
    </citation>
    <scope>NUCLEOTIDE SEQUENCE [LARGE SCALE GENOMIC DNA]</scope>
    <source>
        <strain evidence="2 3">CIP 70.18</strain>
    </source>
</reference>
<dbReference type="HOGENOM" id="CLU_3354040_0_0_6"/>
<evidence type="ECO:0000313" key="2">
    <source>
        <dbReference type="EMBL" id="ENX52934.1"/>
    </source>
</evidence>
<accession>N9R4D7</accession>
<evidence type="ECO:0000313" key="3">
    <source>
        <dbReference type="Proteomes" id="UP000013084"/>
    </source>
</evidence>
<dbReference type="EMBL" id="APRN01000043">
    <property type="protein sequence ID" value="ENX52934.1"/>
    <property type="molecule type" value="Genomic_DNA"/>
</dbReference>
<sequence>MNFLTVRFLADFSILAIVNLCEIYYFKNKVAYRTYA</sequence>
<organism evidence="2 3">
    <name type="scientific">Acinetobacter higginsii</name>
    <dbReference type="NCBI Taxonomy" id="70347"/>
    <lineage>
        <taxon>Bacteria</taxon>
        <taxon>Pseudomonadati</taxon>
        <taxon>Pseudomonadota</taxon>
        <taxon>Gammaproteobacteria</taxon>
        <taxon>Moraxellales</taxon>
        <taxon>Moraxellaceae</taxon>
        <taxon>Acinetobacter</taxon>
    </lineage>
</organism>
<dbReference type="Proteomes" id="UP000013084">
    <property type="component" value="Unassembled WGS sequence"/>
</dbReference>
<dbReference type="AlphaFoldDB" id="N9R4D7"/>
<keyword evidence="1" id="KW-0472">Membrane</keyword>
<evidence type="ECO:0000256" key="1">
    <source>
        <dbReference type="SAM" id="Phobius"/>
    </source>
</evidence>
<keyword evidence="1" id="KW-1133">Transmembrane helix</keyword>
<keyword evidence="1" id="KW-0812">Transmembrane</keyword>
<protein>
    <submittedName>
        <fullName evidence="2">Uncharacterized protein</fullName>
    </submittedName>
</protein>
<proteinExistence type="predicted"/>